<feature type="non-terminal residue" evidence="2">
    <location>
        <position position="1"/>
    </location>
</feature>
<keyword evidence="3" id="KW-1185">Reference proteome</keyword>
<organism evidence="2 3">
    <name type="scientific">Ficus carica</name>
    <name type="common">Common fig</name>
    <dbReference type="NCBI Taxonomy" id="3494"/>
    <lineage>
        <taxon>Eukaryota</taxon>
        <taxon>Viridiplantae</taxon>
        <taxon>Streptophyta</taxon>
        <taxon>Embryophyta</taxon>
        <taxon>Tracheophyta</taxon>
        <taxon>Spermatophyta</taxon>
        <taxon>Magnoliopsida</taxon>
        <taxon>eudicotyledons</taxon>
        <taxon>Gunneridae</taxon>
        <taxon>Pentapetalae</taxon>
        <taxon>rosids</taxon>
        <taxon>fabids</taxon>
        <taxon>Rosales</taxon>
        <taxon>Moraceae</taxon>
        <taxon>Ficeae</taxon>
        <taxon>Ficus</taxon>
    </lineage>
</organism>
<evidence type="ECO:0000313" key="3">
    <source>
        <dbReference type="Proteomes" id="UP001187192"/>
    </source>
</evidence>
<dbReference type="Proteomes" id="UP001187192">
    <property type="component" value="Unassembled WGS sequence"/>
</dbReference>
<feature type="region of interest" description="Disordered" evidence="1">
    <location>
        <begin position="50"/>
        <end position="69"/>
    </location>
</feature>
<dbReference type="EMBL" id="BTGU01017882">
    <property type="protein sequence ID" value="GMN71740.1"/>
    <property type="molecule type" value="Genomic_DNA"/>
</dbReference>
<proteinExistence type="predicted"/>
<sequence length="69" mass="8144">GRLWRKEKGKKKSEEKVSEARLKRPVLVWSKARRSKSFGTHQSRWWPVIGEVKEREKKPSSSKPNLGWS</sequence>
<comment type="caution">
    <text evidence="2">The sequence shown here is derived from an EMBL/GenBank/DDBJ whole genome shotgun (WGS) entry which is preliminary data.</text>
</comment>
<name>A0AA88EET3_FICCA</name>
<gene>
    <name evidence="2" type="ORF">TIFTF001_055569</name>
</gene>
<protein>
    <submittedName>
        <fullName evidence="2">Uncharacterized protein</fullName>
    </submittedName>
</protein>
<evidence type="ECO:0000313" key="2">
    <source>
        <dbReference type="EMBL" id="GMN71740.1"/>
    </source>
</evidence>
<dbReference type="AlphaFoldDB" id="A0AA88EET3"/>
<evidence type="ECO:0000256" key="1">
    <source>
        <dbReference type="SAM" id="MobiDB-lite"/>
    </source>
</evidence>
<reference evidence="2" key="1">
    <citation type="submission" date="2023-07" db="EMBL/GenBank/DDBJ databases">
        <title>draft genome sequence of fig (Ficus carica).</title>
        <authorList>
            <person name="Takahashi T."/>
            <person name="Nishimura K."/>
        </authorList>
    </citation>
    <scope>NUCLEOTIDE SEQUENCE</scope>
</reference>
<accession>A0AA88EET3</accession>